<sequence>MANLQQWLNTLIAKKNLLLIKFDDLEQLTFINRGAFEKYIRCKFKAMEK</sequence>
<comment type="caution">
    <text evidence="1">The sequence shown here is derived from an EMBL/GenBank/DDBJ whole genome shotgun (WGS) entry which is preliminary data.</text>
</comment>
<evidence type="ECO:0000313" key="1">
    <source>
        <dbReference type="EMBL" id="CAG8853533.1"/>
    </source>
</evidence>
<reference evidence="1 2" key="1">
    <citation type="submission" date="2021-06" db="EMBL/GenBank/DDBJ databases">
        <authorList>
            <person name="Kallberg Y."/>
            <person name="Tangrot J."/>
            <person name="Rosling A."/>
        </authorList>
    </citation>
    <scope>NUCLEOTIDE SEQUENCE [LARGE SCALE GENOMIC DNA]</scope>
    <source>
        <strain evidence="1 2">120-4 pot B 10/14</strain>
    </source>
</reference>
<accession>A0ABN7XE43</accession>
<evidence type="ECO:0000313" key="2">
    <source>
        <dbReference type="Proteomes" id="UP000789901"/>
    </source>
</evidence>
<name>A0ABN7XE43_GIGMA</name>
<proteinExistence type="predicted"/>
<organism evidence="1 2">
    <name type="scientific">Gigaspora margarita</name>
    <dbReference type="NCBI Taxonomy" id="4874"/>
    <lineage>
        <taxon>Eukaryota</taxon>
        <taxon>Fungi</taxon>
        <taxon>Fungi incertae sedis</taxon>
        <taxon>Mucoromycota</taxon>
        <taxon>Glomeromycotina</taxon>
        <taxon>Glomeromycetes</taxon>
        <taxon>Diversisporales</taxon>
        <taxon>Gigasporaceae</taxon>
        <taxon>Gigaspora</taxon>
    </lineage>
</organism>
<feature type="non-terminal residue" evidence="1">
    <location>
        <position position="49"/>
    </location>
</feature>
<keyword evidence="2" id="KW-1185">Reference proteome</keyword>
<dbReference type="Proteomes" id="UP000789901">
    <property type="component" value="Unassembled WGS sequence"/>
</dbReference>
<gene>
    <name evidence="1" type="ORF">GMARGA_LOCUS42354</name>
</gene>
<protein>
    <submittedName>
        <fullName evidence="1">16066_t:CDS:1</fullName>
    </submittedName>
</protein>
<dbReference type="EMBL" id="CAJVQB010125580">
    <property type="protein sequence ID" value="CAG8853533.1"/>
    <property type="molecule type" value="Genomic_DNA"/>
</dbReference>